<feature type="transmembrane region" description="Helical" evidence="2">
    <location>
        <begin position="247"/>
        <end position="267"/>
    </location>
</feature>
<proteinExistence type="predicted"/>
<dbReference type="EMBL" id="OA885990">
    <property type="protein sequence ID" value="CAD7282538.1"/>
    <property type="molecule type" value="Genomic_DNA"/>
</dbReference>
<keyword evidence="2" id="KW-1133">Transmembrane helix</keyword>
<protein>
    <submittedName>
        <fullName evidence="3">Uncharacterized protein</fullName>
    </submittedName>
</protein>
<dbReference type="Proteomes" id="UP000678499">
    <property type="component" value="Unassembled WGS sequence"/>
</dbReference>
<name>A0A7R9BVR7_9CRUS</name>
<accession>A0A7R9BVR7</accession>
<feature type="region of interest" description="Disordered" evidence="1">
    <location>
        <begin position="277"/>
        <end position="296"/>
    </location>
</feature>
<dbReference type="AlphaFoldDB" id="A0A7R9BVR7"/>
<dbReference type="EMBL" id="CAJPEX010003953">
    <property type="protein sequence ID" value="CAG0922690.1"/>
    <property type="molecule type" value="Genomic_DNA"/>
</dbReference>
<evidence type="ECO:0000256" key="1">
    <source>
        <dbReference type="SAM" id="MobiDB-lite"/>
    </source>
</evidence>
<keyword evidence="2" id="KW-0812">Transmembrane</keyword>
<keyword evidence="2" id="KW-0472">Membrane</keyword>
<gene>
    <name evidence="3" type="ORF">NMOB1V02_LOCUS10160</name>
</gene>
<keyword evidence="4" id="KW-1185">Reference proteome</keyword>
<evidence type="ECO:0000313" key="3">
    <source>
        <dbReference type="EMBL" id="CAD7282538.1"/>
    </source>
</evidence>
<evidence type="ECO:0000256" key="2">
    <source>
        <dbReference type="SAM" id="Phobius"/>
    </source>
</evidence>
<evidence type="ECO:0000313" key="4">
    <source>
        <dbReference type="Proteomes" id="UP000678499"/>
    </source>
</evidence>
<organism evidence="3">
    <name type="scientific">Notodromas monacha</name>
    <dbReference type="NCBI Taxonomy" id="399045"/>
    <lineage>
        <taxon>Eukaryota</taxon>
        <taxon>Metazoa</taxon>
        <taxon>Ecdysozoa</taxon>
        <taxon>Arthropoda</taxon>
        <taxon>Crustacea</taxon>
        <taxon>Oligostraca</taxon>
        <taxon>Ostracoda</taxon>
        <taxon>Podocopa</taxon>
        <taxon>Podocopida</taxon>
        <taxon>Cypridocopina</taxon>
        <taxon>Cypridoidea</taxon>
        <taxon>Cyprididae</taxon>
        <taxon>Notodromas</taxon>
    </lineage>
</organism>
<reference evidence="3" key="1">
    <citation type="submission" date="2020-11" db="EMBL/GenBank/DDBJ databases">
        <authorList>
            <person name="Tran Van P."/>
        </authorList>
    </citation>
    <scope>NUCLEOTIDE SEQUENCE</scope>
</reference>
<sequence length="307" mass="33964">MLKELELESSRTCWENIQGGSAGKRAFCAPLLQDGVEAVIEAPPLEEKANDGKIHHHDLSSQISAVFPVDPDDLEVSLHNQDSHVRTKRQLMTDADWVDDDGQEFPEDLFHYYIKGGEGPKYGIETAPEPATKMESLEEDWFLSELGENEESMWHKMPKDSSSLSDLDFTANLGSKIPVHVVTKINQAVKPVSDATDQEVALEGAVAPGLADVLATEQSTDWHKLFKKMPKGEASLHPSLFNGPTTVALAAMSGFLMMMSYLAWYVNKPQHDERKIRGVSSRQFHESEPPPAEVGSIALDDLEALLE</sequence>